<dbReference type="SUPFAM" id="SSF53822">
    <property type="entry name" value="Periplasmic binding protein-like I"/>
    <property type="match status" value="1"/>
</dbReference>
<evidence type="ECO:0000313" key="5">
    <source>
        <dbReference type="EMBL" id="MBF4693322.1"/>
    </source>
</evidence>
<comment type="subcellular location">
    <subcellularLocation>
        <location evidence="1">Cell envelope</location>
    </subcellularLocation>
</comment>
<feature type="signal peptide" evidence="3">
    <location>
        <begin position="1"/>
        <end position="20"/>
    </location>
</feature>
<protein>
    <submittedName>
        <fullName evidence="5">Autoinducer 2 ABC transporter substrate-binding protein LsrB</fullName>
    </submittedName>
</protein>
<reference evidence="5 6" key="1">
    <citation type="submission" date="2020-11" db="EMBL/GenBank/DDBJ databases">
        <title>Fusibacter basophilias sp. nov.</title>
        <authorList>
            <person name="Qiu D."/>
        </authorList>
    </citation>
    <scope>NUCLEOTIDE SEQUENCE [LARGE SCALE GENOMIC DNA]</scope>
    <source>
        <strain evidence="5 6">Q10-2</strain>
    </source>
</reference>
<dbReference type="EMBL" id="JADKNH010000005">
    <property type="protein sequence ID" value="MBF4693322.1"/>
    <property type="molecule type" value="Genomic_DNA"/>
</dbReference>
<keyword evidence="6" id="KW-1185">Reference proteome</keyword>
<dbReference type="PROSITE" id="PS51257">
    <property type="entry name" value="PROKAR_LIPOPROTEIN"/>
    <property type="match status" value="1"/>
</dbReference>
<feature type="chain" id="PRO_5045401161" evidence="3">
    <location>
        <begin position="21"/>
        <end position="370"/>
    </location>
</feature>
<comment type="similarity">
    <text evidence="2">Belongs to the bacterial solute-binding protein 2 family.</text>
</comment>
<dbReference type="RefSeq" id="WP_194701563.1">
    <property type="nucleotide sequence ID" value="NZ_JADKNH010000005.1"/>
</dbReference>
<accession>A0ABR9ZS91</accession>
<evidence type="ECO:0000256" key="3">
    <source>
        <dbReference type="SAM" id="SignalP"/>
    </source>
</evidence>
<proteinExistence type="inferred from homology"/>
<dbReference type="Gene3D" id="3.40.50.2300">
    <property type="match status" value="2"/>
</dbReference>
<evidence type="ECO:0000259" key="4">
    <source>
        <dbReference type="Pfam" id="PF13407"/>
    </source>
</evidence>
<dbReference type="InterPro" id="IPR050555">
    <property type="entry name" value="Bact_Solute-Bind_Prot2"/>
</dbReference>
<dbReference type="InterPro" id="IPR028082">
    <property type="entry name" value="Peripla_BP_I"/>
</dbReference>
<evidence type="ECO:0000256" key="1">
    <source>
        <dbReference type="ARBA" id="ARBA00004196"/>
    </source>
</evidence>
<dbReference type="Pfam" id="PF13407">
    <property type="entry name" value="Peripla_BP_4"/>
    <property type="match status" value="1"/>
</dbReference>
<feature type="domain" description="Periplasmic binding protein" evidence="4">
    <location>
        <begin position="55"/>
        <end position="316"/>
    </location>
</feature>
<dbReference type="PANTHER" id="PTHR30036">
    <property type="entry name" value="D-XYLOSE-BINDING PERIPLASMIC PROTEIN"/>
    <property type="match status" value="1"/>
</dbReference>
<dbReference type="InterPro" id="IPR025997">
    <property type="entry name" value="SBP_2_dom"/>
</dbReference>
<dbReference type="PANTHER" id="PTHR30036:SF7">
    <property type="entry name" value="ABC TRANSPORTER PERIPLASMIC-BINDING PROTEIN YPHF"/>
    <property type="match status" value="1"/>
</dbReference>
<name>A0ABR9ZS91_9FIRM</name>
<keyword evidence="3" id="KW-0732">Signal</keyword>
<evidence type="ECO:0000313" key="6">
    <source>
        <dbReference type="Proteomes" id="UP000614200"/>
    </source>
</evidence>
<dbReference type="Proteomes" id="UP000614200">
    <property type="component" value="Unassembled WGS sequence"/>
</dbReference>
<organism evidence="5 6">
    <name type="scientific">Fusibacter ferrireducens</name>
    <dbReference type="NCBI Taxonomy" id="2785058"/>
    <lineage>
        <taxon>Bacteria</taxon>
        <taxon>Bacillati</taxon>
        <taxon>Bacillota</taxon>
        <taxon>Clostridia</taxon>
        <taxon>Eubacteriales</taxon>
        <taxon>Eubacteriales Family XII. Incertae Sedis</taxon>
        <taxon>Fusibacter</taxon>
    </lineage>
</organism>
<evidence type="ECO:0000256" key="2">
    <source>
        <dbReference type="ARBA" id="ARBA00007639"/>
    </source>
</evidence>
<dbReference type="NCBIfam" id="NF011937">
    <property type="entry name" value="PRK15408.1"/>
    <property type="match status" value="1"/>
</dbReference>
<comment type="caution">
    <text evidence="5">The sequence shown here is derived from an EMBL/GenBank/DDBJ whole genome shotgun (WGS) entry which is preliminary data.</text>
</comment>
<sequence>MKRKYLSSVAIMLLVLVVMVGCGKAPEAAPAATPAATPESTGNKAATVDPADVSVVFIPKLTGNMFFESANVGAQAIAKEVGFECKYDGTTNATVADQVQVINSAVNQGYNAIAVSSNSPDGLNEALKSAADSGIKVVTWDSDVNPEYRSIMVSQGTPDQLGKMLVDMVADQIDDAKNAEIKFAFFYSSPTVTDQNSWVEAAKTYVAAEFPKWELVTTEYGESDAQKSIQVGESILNTYADIDAVICPDSTALPGMAQAAKNLGKNADDVIITGFATPSSMRDFIKDGTLKQFGLWDCGVQGAMGAYIAYWLAAGNDFVVGDKIDIPTVGEVEIMPNSVLNYDYLADDSGIVLMPERTIFDINNIDDFNF</sequence>
<gene>
    <name evidence="5" type="primary">lsrB</name>
    <name evidence="5" type="ORF">ISU02_09330</name>
</gene>